<evidence type="ECO:0000313" key="3">
    <source>
        <dbReference type="Proteomes" id="UP000518752"/>
    </source>
</evidence>
<sequence>MVIYAEHHVTDAEFASLPPRLQDQVKRSAQMRGREELAGVLYACVHAFKTGFASVPFLILSTAKSHMCHRDWDMVIQTYCWSNQQV</sequence>
<name>A0A8H5D5N5_9AGAR</name>
<protein>
    <submittedName>
        <fullName evidence="2">Uncharacterized protein</fullName>
    </submittedName>
</protein>
<keyword evidence="1" id="KW-0472">Membrane</keyword>
<keyword evidence="1" id="KW-0812">Transmembrane</keyword>
<dbReference type="Proteomes" id="UP000518752">
    <property type="component" value="Unassembled WGS sequence"/>
</dbReference>
<proteinExistence type="predicted"/>
<keyword evidence="1" id="KW-1133">Transmembrane helix</keyword>
<dbReference type="AlphaFoldDB" id="A0A8H5D5N5"/>
<comment type="caution">
    <text evidence="2">The sequence shown here is derived from an EMBL/GenBank/DDBJ whole genome shotgun (WGS) entry which is preliminary data.</text>
</comment>
<evidence type="ECO:0000313" key="2">
    <source>
        <dbReference type="EMBL" id="KAF5353183.1"/>
    </source>
</evidence>
<gene>
    <name evidence="2" type="ORF">D9757_012656</name>
</gene>
<organism evidence="2 3">
    <name type="scientific">Collybiopsis confluens</name>
    <dbReference type="NCBI Taxonomy" id="2823264"/>
    <lineage>
        <taxon>Eukaryota</taxon>
        <taxon>Fungi</taxon>
        <taxon>Dikarya</taxon>
        <taxon>Basidiomycota</taxon>
        <taxon>Agaricomycotina</taxon>
        <taxon>Agaricomycetes</taxon>
        <taxon>Agaricomycetidae</taxon>
        <taxon>Agaricales</taxon>
        <taxon>Marasmiineae</taxon>
        <taxon>Omphalotaceae</taxon>
        <taxon>Collybiopsis</taxon>
    </lineage>
</organism>
<feature type="transmembrane region" description="Helical" evidence="1">
    <location>
        <begin position="40"/>
        <end position="60"/>
    </location>
</feature>
<reference evidence="2 3" key="1">
    <citation type="journal article" date="2020" name="ISME J.">
        <title>Uncovering the hidden diversity of litter-decomposition mechanisms in mushroom-forming fungi.</title>
        <authorList>
            <person name="Floudas D."/>
            <person name="Bentzer J."/>
            <person name="Ahren D."/>
            <person name="Johansson T."/>
            <person name="Persson P."/>
            <person name="Tunlid A."/>
        </authorList>
    </citation>
    <scope>NUCLEOTIDE SEQUENCE [LARGE SCALE GENOMIC DNA]</scope>
    <source>
        <strain evidence="2 3">CBS 406.79</strain>
    </source>
</reference>
<dbReference type="EMBL" id="JAACJN010000270">
    <property type="protein sequence ID" value="KAF5353183.1"/>
    <property type="molecule type" value="Genomic_DNA"/>
</dbReference>
<evidence type="ECO:0000256" key="1">
    <source>
        <dbReference type="SAM" id="Phobius"/>
    </source>
</evidence>
<keyword evidence="3" id="KW-1185">Reference proteome</keyword>
<accession>A0A8H5D5N5</accession>